<dbReference type="GeneID" id="19202983"/>
<reference evidence="2" key="1">
    <citation type="journal article" date="2012" name="Science">
        <title>The Paleozoic origin of enzymatic lignin decomposition reconstructed from 31 fungal genomes.</title>
        <authorList>
            <person name="Floudas D."/>
            <person name="Binder M."/>
            <person name="Riley R."/>
            <person name="Barry K."/>
            <person name="Blanchette R.A."/>
            <person name="Henrissat B."/>
            <person name="Martinez A.T."/>
            <person name="Otillar R."/>
            <person name="Spatafora J.W."/>
            <person name="Yadav J.S."/>
            <person name="Aerts A."/>
            <person name="Benoit I."/>
            <person name="Boyd A."/>
            <person name="Carlson A."/>
            <person name="Copeland A."/>
            <person name="Coutinho P.M."/>
            <person name="de Vries R.P."/>
            <person name="Ferreira P."/>
            <person name="Findley K."/>
            <person name="Foster B."/>
            <person name="Gaskell J."/>
            <person name="Glotzer D."/>
            <person name="Gorecki P."/>
            <person name="Heitman J."/>
            <person name="Hesse C."/>
            <person name="Hori C."/>
            <person name="Igarashi K."/>
            <person name="Jurgens J.A."/>
            <person name="Kallen N."/>
            <person name="Kersten P."/>
            <person name="Kohler A."/>
            <person name="Kuees U."/>
            <person name="Kumar T.K.A."/>
            <person name="Kuo A."/>
            <person name="LaButti K."/>
            <person name="Larrondo L.F."/>
            <person name="Lindquist E."/>
            <person name="Ling A."/>
            <person name="Lombard V."/>
            <person name="Lucas S."/>
            <person name="Lundell T."/>
            <person name="Martin R."/>
            <person name="McLaughlin D.J."/>
            <person name="Morgenstern I."/>
            <person name="Morin E."/>
            <person name="Murat C."/>
            <person name="Nagy L.G."/>
            <person name="Nolan M."/>
            <person name="Ohm R.A."/>
            <person name="Patyshakuliyeva A."/>
            <person name="Rokas A."/>
            <person name="Ruiz-Duenas F.J."/>
            <person name="Sabat G."/>
            <person name="Salamov A."/>
            <person name="Samejima M."/>
            <person name="Schmutz J."/>
            <person name="Slot J.C."/>
            <person name="St John F."/>
            <person name="Stenlid J."/>
            <person name="Sun H."/>
            <person name="Sun S."/>
            <person name="Syed K."/>
            <person name="Tsang A."/>
            <person name="Wiebenga A."/>
            <person name="Young D."/>
            <person name="Pisabarro A."/>
            <person name="Eastwood D.C."/>
            <person name="Martin F."/>
            <person name="Cullen D."/>
            <person name="Grigoriev I.V."/>
            <person name="Hibbett D.S."/>
        </authorList>
    </citation>
    <scope>NUCLEOTIDE SEQUENCE [LARGE SCALE GENOMIC DNA]</scope>
    <source>
        <strain evidence="2">RWD-64-598 SS2</strain>
    </source>
</reference>
<evidence type="ECO:0000313" key="1">
    <source>
        <dbReference type="EMBL" id="EIW83290.1"/>
    </source>
</evidence>
<gene>
    <name evidence="1" type="ORF">CONPUDRAFT_152316</name>
</gene>
<keyword evidence="2" id="KW-1185">Reference proteome</keyword>
<dbReference type="RefSeq" id="XP_007767091.1">
    <property type="nucleotide sequence ID" value="XM_007768901.1"/>
</dbReference>
<name>A0A5M3MW53_CONPW</name>
<dbReference type="KEGG" id="cput:CONPUDRAFT_152316"/>
<dbReference type="SUPFAM" id="SSF53474">
    <property type="entry name" value="alpha/beta-Hydrolases"/>
    <property type="match status" value="1"/>
</dbReference>
<dbReference type="PANTHER" id="PTHR37017">
    <property type="entry name" value="AB HYDROLASE-1 DOMAIN-CONTAINING PROTEIN-RELATED"/>
    <property type="match status" value="1"/>
</dbReference>
<dbReference type="PANTHER" id="PTHR37017:SF11">
    <property type="entry name" value="ESTERASE_LIPASE_THIOESTERASE DOMAIN-CONTAINING PROTEIN"/>
    <property type="match status" value="1"/>
</dbReference>
<proteinExistence type="predicted"/>
<dbReference type="InterPro" id="IPR029058">
    <property type="entry name" value="AB_hydrolase_fold"/>
</dbReference>
<protein>
    <recommendedName>
        <fullName evidence="3">Alpha beta-hydrolase</fullName>
    </recommendedName>
</protein>
<dbReference type="InterPro" id="IPR052897">
    <property type="entry name" value="Sec-Metab_Biosynth_Hydrolase"/>
</dbReference>
<dbReference type="EMBL" id="JH711576">
    <property type="protein sequence ID" value="EIW83290.1"/>
    <property type="molecule type" value="Genomic_DNA"/>
</dbReference>
<dbReference type="AlphaFoldDB" id="A0A5M3MW53"/>
<dbReference type="Gene3D" id="3.40.50.1820">
    <property type="entry name" value="alpha/beta hydrolase"/>
    <property type="match status" value="1"/>
</dbReference>
<comment type="caution">
    <text evidence="1">The sequence shown here is derived from an EMBL/GenBank/DDBJ whole genome shotgun (WGS) entry which is preliminary data.</text>
</comment>
<evidence type="ECO:0008006" key="3">
    <source>
        <dbReference type="Google" id="ProtNLM"/>
    </source>
</evidence>
<dbReference type="OrthoDB" id="1263307at2759"/>
<evidence type="ECO:0000313" key="2">
    <source>
        <dbReference type="Proteomes" id="UP000053558"/>
    </source>
</evidence>
<dbReference type="Proteomes" id="UP000053558">
    <property type="component" value="Unassembled WGS sequence"/>
</dbReference>
<organism evidence="1 2">
    <name type="scientific">Coniophora puteana (strain RWD-64-598)</name>
    <name type="common">Brown rot fungus</name>
    <dbReference type="NCBI Taxonomy" id="741705"/>
    <lineage>
        <taxon>Eukaryota</taxon>
        <taxon>Fungi</taxon>
        <taxon>Dikarya</taxon>
        <taxon>Basidiomycota</taxon>
        <taxon>Agaricomycotina</taxon>
        <taxon>Agaricomycetes</taxon>
        <taxon>Agaricomycetidae</taxon>
        <taxon>Boletales</taxon>
        <taxon>Coniophorineae</taxon>
        <taxon>Coniophoraceae</taxon>
        <taxon>Coniophora</taxon>
    </lineage>
</organism>
<sequence length="215" mass="24246">MAHGMLRRTTSHSVDPSKKGAMMSFVLSRRAGITTHPRQRSKQMRTRFIVAAHSSGCVIASEAISAFYGRKARSGEHKEGGVLHIVYMCALVVEEGMSVADQWGLVPEGLTDGLDITRNFDMFETRRSNVFDDVPNDELERCRYVQKLHYPVTYVFCTEDNVWPHDYYQKASVRNILVEYGAVVAEKTLGSGRSPFITHLDELVNIVDEIVKVAY</sequence>
<accession>A0A5M3MW53</accession>